<accession>A0A4U1C7W8</accession>
<dbReference type="PROSITE" id="PS51257">
    <property type="entry name" value="PROKAR_LIPOPROTEIN"/>
    <property type="match status" value="1"/>
</dbReference>
<reference evidence="1 2" key="1">
    <citation type="submission" date="2019-04" db="EMBL/GenBank/DDBJ databases">
        <title>Pedobacter sp. AR-2-6 sp. nov., isolated from Arctic soil.</title>
        <authorList>
            <person name="Dahal R.H."/>
            <person name="Kim D.-U."/>
        </authorList>
    </citation>
    <scope>NUCLEOTIDE SEQUENCE [LARGE SCALE GENOMIC DNA]</scope>
    <source>
        <strain evidence="1 2">AR-2-6</strain>
    </source>
</reference>
<sequence length="163" mass="17983">MKKMLFIALASAMLVSCSQNKEKGQVVGIEQYQALNQVKENNGKRFAIVGYPFINGDIEVKGPMANESQLPYIGFYEEPNGKGKLIASLPIPNGKGKNEFDAPTSFTMADVVFYDNEGKPLKYTDKMEVSFTMDLQVDRSPTTMDGKTVYYGGAADTRIDKAN</sequence>
<comment type="caution">
    <text evidence="1">The sequence shown here is derived from an EMBL/GenBank/DDBJ whole genome shotgun (WGS) entry which is preliminary data.</text>
</comment>
<evidence type="ECO:0008006" key="3">
    <source>
        <dbReference type="Google" id="ProtNLM"/>
    </source>
</evidence>
<dbReference type="Proteomes" id="UP000310477">
    <property type="component" value="Unassembled WGS sequence"/>
</dbReference>
<name>A0A4U1C7W8_9SPHI</name>
<dbReference type="EMBL" id="SWBO01000003">
    <property type="protein sequence ID" value="TKC01769.1"/>
    <property type="molecule type" value="Genomic_DNA"/>
</dbReference>
<protein>
    <recommendedName>
        <fullName evidence="3">Lipoprotein</fullName>
    </recommendedName>
</protein>
<gene>
    <name evidence="1" type="ORF">FA045_05825</name>
</gene>
<proteinExistence type="predicted"/>
<evidence type="ECO:0000313" key="1">
    <source>
        <dbReference type="EMBL" id="TKC01769.1"/>
    </source>
</evidence>
<keyword evidence="2" id="KW-1185">Reference proteome</keyword>
<dbReference type="OrthoDB" id="1254381at2"/>
<evidence type="ECO:0000313" key="2">
    <source>
        <dbReference type="Proteomes" id="UP000310477"/>
    </source>
</evidence>
<dbReference type="RefSeq" id="WP_136875456.1">
    <property type="nucleotide sequence ID" value="NZ_SWBO01000003.1"/>
</dbReference>
<dbReference type="AlphaFoldDB" id="A0A4U1C7W8"/>
<organism evidence="1 2">
    <name type="scientific">Pedobacter cryotolerans</name>
    <dbReference type="NCBI Taxonomy" id="2571270"/>
    <lineage>
        <taxon>Bacteria</taxon>
        <taxon>Pseudomonadati</taxon>
        <taxon>Bacteroidota</taxon>
        <taxon>Sphingobacteriia</taxon>
        <taxon>Sphingobacteriales</taxon>
        <taxon>Sphingobacteriaceae</taxon>
        <taxon>Pedobacter</taxon>
    </lineage>
</organism>